<feature type="domain" description="VWFC" evidence="9">
    <location>
        <begin position="219"/>
        <end position="277"/>
    </location>
</feature>
<dbReference type="PANTHER" id="PTHR46252">
    <property type="entry name" value="BRORIN FAMILY MEMBER"/>
    <property type="match status" value="1"/>
</dbReference>
<dbReference type="PROSITE" id="PS50184">
    <property type="entry name" value="VWFC_2"/>
    <property type="match status" value="1"/>
</dbReference>
<evidence type="ECO:0000256" key="2">
    <source>
        <dbReference type="ARBA" id="ARBA00022525"/>
    </source>
</evidence>
<dbReference type="GO" id="GO:0045202">
    <property type="term" value="C:synapse"/>
    <property type="evidence" value="ECO:0007669"/>
    <property type="project" value="UniProtKB-SubCell"/>
</dbReference>
<dbReference type="InterPro" id="IPR042979">
    <property type="entry name" value="VWC2/VWC2L"/>
</dbReference>
<dbReference type="PANTHER" id="PTHR46252:SF4">
    <property type="entry name" value="BRORIN"/>
    <property type="match status" value="1"/>
</dbReference>
<dbReference type="SMART" id="SM00214">
    <property type="entry name" value="VWC"/>
    <property type="match status" value="2"/>
</dbReference>
<accession>A0A7J7V573</accession>
<dbReference type="PROSITE" id="PS01208">
    <property type="entry name" value="VWFC_1"/>
    <property type="match status" value="1"/>
</dbReference>
<dbReference type="GO" id="GO:0005615">
    <property type="term" value="C:extracellular space"/>
    <property type="evidence" value="ECO:0007669"/>
    <property type="project" value="TreeGrafter"/>
</dbReference>
<feature type="compositionally biased region" description="Basic and acidic residues" evidence="7">
    <location>
        <begin position="113"/>
        <end position="124"/>
    </location>
</feature>
<evidence type="ECO:0000256" key="1">
    <source>
        <dbReference type="ARBA" id="ARBA00004613"/>
    </source>
</evidence>
<evidence type="ECO:0000256" key="4">
    <source>
        <dbReference type="ARBA" id="ARBA00022737"/>
    </source>
</evidence>
<keyword evidence="3 8" id="KW-0732">Signal</keyword>
<evidence type="ECO:0000256" key="6">
    <source>
        <dbReference type="ARBA" id="ARBA00034103"/>
    </source>
</evidence>
<dbReference type="Pfam" id="PF23333">
    <property type="entry name" value="VWC2L_1st"/>
    <property type="match status" value="1"/>
</dbReference>
<comment type="subcellular location">
    <subcellularLocation>
        <location evidence="1">Secreted</location>
    </subcellularLocation>
    <subcellularLocation>
        <location evidence="6">Synapse</location>
    </subcellularLocation>
</comment>
<evidence type="ECO:0000313" key="11">
    <source>
        <dbReference type="Proteomes" id="UP000527355"/>
    </source>
</evidence>
<evidence type="ECO:0000256" key="3">
    <source>
        <dbReference type="ARBA" id="ARBA00022729"/>
    </source>
</evidence>
<dbReference type="InterPro" id="IPR057856">
    <property type="entry name" value="VWC2L_C"/>
</dbReference>
<dbReference type="Gene3D" id="6.20.200.20">
    <property type="match status" value="1"/>
</dbReference>
<reference evidence="10 11" key="1">
    <citation type="journal article" date="2020" name="Nature">
        <title>Six reference-quality genomes reveal evolution of bat adaptations.</title>
        <authorList>
            <person name="Jebb D."/>
            <person name="Huang Z."/>
            <person name="Pippel M."/>
            <person name="Hughes G.M."/>
            <person name="Lavrichenko K."/>
            <person name="Devanna P."/>
            <person name="Winkler S."/>
            <person name="Jermiin L.S."/>
            <person name="Skirmuntt E.C."/>
            <person name="Katzourakis A."/>
            <person name="Burkitt-Gray L."/>
            <person name="Ray D.A."/>
            <person name="Sullivan K.A.M."/>
            <person name="Roscito J.G."/>
            <person name="Kirilenko B.M."/>
            <person name="Davalos L.M."/>
            <person name="Corthals A.P."/>
            <person name="Power M.L."/>
            <person name="Jones G."/>
            <person name="Ransome R.D."/>
            <person name="Dechmann D.K.N."/>
            <person name="Locatelli A.G."/>
            <person name="Puechmaille S.J."/>
            <person name="Fedrigo O."/>
            <person name="Jarvis E.D."/>
            <person name="Hiller M."/>
            <person name="Vernes S.C."/>
            <person name="Myers E.W."/>
            <person name="Teeling E.C."/>
        </authorList>
    </citation>
    <scope>NUCLEOTIDE SEQUENCE [LARGE SCALE GENOMIC DNA]</scope>
    <source>
        <strain evidence="10">MMyoMyo1</strain>
        <tissue evidence="10">Flight muscle</tissue>
    </source>
</reference>
<gene>
    <name evidence="10" type="ORF">mMyoMyo1_020444</name>
</gene>
<evidence type="ECO:0000256" key="8">
    <source>
        <dbReference type="SAM" id="SignalP"/>
    </source>
</evidence>
<feature type="compositionally biased region" description="Basic and acidic residues" evidence="7">
    <location>
        <begin position="66"/>
        <end position="80"/>
    </location>
</feature>
<evidence type="ECO:0000313" key="10">
    <source>
        <dbReference type="EMBL" id="KAF6320325.1"/>
    </source>
</evidence>
<feature type="compositionally biased region" description="Basic and acidic residues" evidence="7">
    <location>
        <begin position="40"/>
        <end position="58"/>
    </location>
</feature>
<sequence length="328" mass="35360">MPRSAAMAGGALPGSLLVTCCLVVALCSPSIPPEQLAQAPERERPGPEKREHASREGPGRVSELGRPARDEGGGGRDWKSKGGRGLAGREAWGRQKQAWAAQGAGAKAGDLQVRPRGDTPREEPPSAAAARDAAGPDPAPATEPPDEYAYPDYRGKGCVDESGFVYAIGEQFAPGPSACPCLCTEEGPLCAQPECPRLHPRCVHVDTSQCCPQCKERKNYCEFRGRTYQTLEEFAVSPCERCRCEASGEVLCSVSACPQTECVDPVYEPDQCCPICKNGPNCFAETAVIPAGREVKTDECTVCHCTYEEGTWRVERQATCTRHECRQR</sequence>
<feature type="compositionally biased region" description="Low complexity" evidence="7">
    <location>
        <begin position="94"/>
        <end position="109"/>
    </location>
</feature>
<dbReference type="EMBL" id="JABWUV010000011">
    <property type="protein sequence ID" value="KAF6320325.1"/>
    <property type="molecule type" value="Genomic_DNA"/>
</dbReference>
<organism evidence="10 11">
    <name type="scientific">Myotis myotis</name>
    <name type="common">Greater mouse-eared bat</name>
    <name type="synonym">Vespertilio myotis</name>
    <dbReference type="NCBI Taxonomy" id="51298"/>
    <lineage>
        <taxon>Eukaryota</taxon>
        <taxon>Metazoa</taxon>
        <taxon>Chordata</taxon>
        <taxon>Craniata</taxon>
        <taxon>Vertebrata</taxon>
        <taxon>Euteleostomi</taxon>
        <taxon>Mammalia</taxon>
        <taxon>Eutheria</taxon>
        <taxon>Laurasiatheria</taxon>
        <taxon>Chiroptera</taxon>
        <taxon>Yangochiroptera</taxon>
        <taxon>Vespertilionidae</taxon>
        <taxon>Myotis</taxon>
    </lineage>
</organism>
<dbReference type="OrthoDB" id="8574072at2759"/>
<evidence type="ECO:0000256" key="5">
    <source>
        <dbReference type="ARBA" id="ARBA00023018"/>
    </source>
</evidence>
<dbReference type="InterPro" id="IPR059152">
    <property type="entry name" value="VWC2L_N"/>
</dbReference>
<dbReference type="GO" id="GO:0032281">
    <property type="term" value="C:AMPA glutamate receptor complex"/>
    <property type="evidence" value="ECO:0007669"/>
    <property type="project" value="TreeGrafter"/>
</dbReference>
<keyword evidence="5" id="KW-0770">Synapse</keyword>
<dbReference type="SUPFAM" id="SSF57603">
    <property type="entry name" value="FnI-like domain"/>
    <property type="match status" value="1"/>
</dbReference>
<evidence type="ECO:0000256" key="7">
    <source>
        <dbReference type="SAM" id="MobiDB-lite"/>
    </source>
</evidence>
<dbReference type="InterPro" id="IPR001007">
    <property type="entry name" value="VWF_dom"/>
</dbReference>
<evidence type="ECO:0000259" key="9">
    <source>
        <dbReference type="PROSITE" id="PS50184"/>
    </source>
</evidence>
<name>A0A7J7V573_MYOMY</name>
<feature type="compositionally biased region" description="Low complexity" evidence="7">
    <location>
        <begin position="125"/>
        <end position="136"/>
    </location>
</feature>
<dbReference type="GO" id="GO:0030514">
    <property type="term" value="P:negative regulation of BMP signaling pathway"/>
    <property type="evidence" value="ECO:0007669"/>
    <property type="project" value="TreeGrafter"/>
</dbReference>
<feature type="chain" id="PRO_5029584826" evidence="8">
    <location>
        <begin position="28"/>
        <end position="328"/>
    </location>
</feature>
<comment type="caution">
    <text evidence="10">The sequence shown here is derived from an EMBL/GenBank/DDBJ whole genome shotgun (WGS) entry which is preliminary data.</text>
</comment>
<dbReference type="Proteomes" id="UP000527355">
    <property type="component" value="Unassembled WGS sequence"/>
</dbReference>
<dbReference type="Pfam" id="PF23334">
    <property type="entry name" value="VWC2L_2nd"/>
    <property type="match status" value="1"/>
</dbReference>
<feature type="signal peptide" evidence="8">
    <location>
        <begin position="1"/>
        <end position="27"/>
    </location>
</feature>
<dbReference type="Pfam" id="PF23331">
    <property type="entry name" value="VWC2L_C"/>
    <property type="match status" value="1"/>
</dbReference>
<proteinExistence type="predicted"/>
<keyword evidence="11" id="KW-1185">Reference proteome</keyword>
<dbReference type="AlphaFoldDB" id="A0A7J7V573"/>
<protein>
    <submittedName>
        <fullName evidence="10">von Willebrand factor C domain containing 2</fullName>
    </submittedName>
</protein>
<dbReference type="VEuPathDB" id="HostDB:GeneID_118665893"/>
<keyword evidence="4" id="KW-0677">Repeat</keyword>
<feature type="region of interest" description="Disordered" evidence="7">
    <location>
        <begin position="32"/>
        <end position="148"/>
    </location>
</feature>
<keyword evidence="2" id="KW-0964">Secreted</keyword>